<dbReference type="EMBL" id="JAKUCV010004841">
    <property type="protein sequence ID" value="KAJ4833873.1"/>
    <property type="molecule type" value="Genomic_DNA"/>
</dbReference>
<sequence>MPVVFGAKGGGGSFPSSVAWRRTVSSAACFSSLSGEGGGEEEGRRRRPFAHLFLASFVGADHGNNVPPPVLGATVLFMELLGIAQIYMVSFEPLS</sequence>
<evidence type="ECO:0000313" key="2">
    <source>
        <dbReference type="Proteomes" id="UP001141552"/>
    </source>
</evidence>
<reference evidence="1" key="1">
    <citation type="submission" date="2022-02" db="EMBL/GenBank/DDBJ databases">
        <authorList>
            <person name="Henning P.M."/>
            <person name="McCubbin A.G."/>
            <person name="Shore J.S."/>
        </authorList>
    </citation>
    <scope>NUCLEOTIDE SEQUENCE</scope>
    <source>
        <strain evidence="1">F60SS</strain>
        <tissue evidence="1">Leaves</tissue>
    </source>
</reference>
<dbReference type="Proteomes" id="UP001141552">
    <property type="component" value="Unassembled WGS sequence"/>
</dbReference>
<protein>
    <submittedName>
        <fullName evidence="1">Uncharacterized protein</fullName>
    </submittedName>
</protein>
<proteinExistence type="predicted"/>
<reference evidence="1" key="2">
    <citation type="journal article" date="2023" name="Plants (Basel)">
        <title>Annotation of the Turnera subulata (Passifloraceae) Draft Genome Reveals the S-Locus Evolved after the Divergence of Turneroideae from Passifloroideae in a Stepwise Manner.</title>
        <authorList>
            <person name="Henning P.M."/>
            <person name="Roalson E.H."/>
            <person name="Mir W."/>
            <person name="McCubbin A.G."/>
            <person name="Shore J.S."/>
        </authorList>
    </citation>
    <scope>NUCLEOTIDE SEQUENCE</scope>
    <source>
        <strain evidence="1">F60SS</strain>
    </source>
</reference>
<evidence type="ECO:0000313" key="1">
    <source>
        <dbReference type="EMBL" id="KAJ4833873.1"/>
    </source>
</evidence>
<comment type="caution">
    <text evidence="1">The sequence shown here is derived from an EMBL/GenBank/DDBJ whole genome shotgun (WGS) entry which is preliminary data.</text>
</comment>
<dbReference type="AlphaFoldDB" id="A0A9Q0FM44"/>
<organism evidence="1 2">
    <name type="scientific">Turnera subulata</name>
    <dbReference type="NCBI Taxonomy" id="218843"/>
    <lineage>
        <taxon>Eukaryota</taxon>
        <taxon>Viridiplantae</taxon>
        <taxon>Streptophyta</taxon>
        <taxon>Embryophyta</taxon>
        <taxon>Tracheophyta</taxon>
        <taxon>Spermatophyta</taxon>
        <taxon>Magnoliopsida</taxon>
        <taxon>eudicotyledons</taxon>
        <taxon>Gunneridae</taxon>
        <taxon>Pentapetalae</taxon>
        <taxon>rosids</taxon>
        <taxon>fabids</taxon>
        <taxon>Malpighiales</taxon>
        <taxon>Passifloraceae</taxon>
        <taxon>Turnera</taxon>
    </lineage>
</organism>
<name>A0A9Q0FM44_9ROSI</name>
<accession>A0A9Q0FM44</accession>
<gene>
    <name evidence="1" type="ORF">Tsubulata_049220</name>
</gene>
<keyword evidence="2" id="KW-1185">Reference proteome</keyword>